<dbReference type="HOGENOM" id="CLU_2763250_0_0_1"/>
<accession>M4BTZ9</accession>
<keyword evidence="3" id="KW-1185">Reference proteome</keyword>
<dbReference type="InParanoid" id="M4BTZ9"/>
<proteinExistence type="predicted"/>
<feature type="region of interest" description="Disordered" evidence="1">
    <location>
        <begin position="1"/>
        <end position="22"/>
    </location>
</feature>
<reference evidence="3" key="1">
    <citation type="journal article" date="2010" name="Science">
        <title>Signatures of adaptation to obligate biotrophy in the Hyaloperonospora arabidopsidis genome.</title>
        <authorList>
            <person name="Baxter L."/>
            <person name="Tripathy S."/>
            <person name="Ishaque N."/>
            <person name="Boot N."/>
            <person name="Cabral A."/>
            <person name="Kemen E."/>
            <person name="Thines M."/>
            <person name="Ah-Fong A."/>
            <person name="Anderson R."/>
            <person name="Badejoko W."/>
            <person name="Bittner-Eddy P."/>
            <person name="Boore J.L."/>
            <person name="Chibucos M.C."/>
            <person name="Coates M."/>
            <person name="Dehal P."/>
            <person name="Delehaunty K."/>
            <person name="Dong S."/>
            <person name="Downton P."/>
            <person name="Dumas B."/>
            <person name="Fabro G."/>
            <person name="Fronick C."/>
            <person name="Fuerstenberg S.I."/>
            <person name="Fulton L."/>
            <person name="Gaulin E."/>
            <person name="Govers F."/>
            <person name="Hughes L."/>
            <person name="Humphray S."/>
            <person name="Jiang R.H."/>
            <person name="Judelson H."/>
            <person name="Kamoun S."/>
            <person name="Kyung K."/>
            <person name="Meijer H."/>
            <person name="Minx P."/>
            <person name="Morris P."/>
            <person name="Nelson J."/>
            <person name="Phuntumart V."/>
            <person name="Qutob D."/>
            <person name="Rehmany A."/>
            <person name="Rougon-Cardoso A."/>
            <person name="Ryden P."/>
            <person name="Torto-Alalibo T."/>
            <person name="Studholme D."/>
            <person name="Wang Y."/>
            <person name="Win J."/>
            <person name="Wood J."/>
            <person name="Clifton S.W."/>
            <person name="Rogers J."/>
            <person name="Van den Ackerveken G."/>
            <person name="Jones J.D."/>
            <person name="McDowell J.M."/>
            <person name="Beynon J."/>
            <person name="Tyler B.M."/>
        </authorList>
    </citation>
    <scope>NUCLEOTIDE SEQUENCE [LARGE SCALE GENOMIC DNA]</scope>
    <source>
        <strain evidence="3">Emoy2</strain>
    </source>
</reference>
<dbReference type="EMBL" id="JH597888">
    <property type="status" value="NOT_ANNOTATED_CDS"/>
    <property type="molecule type" value="Genomic_DNA"/>
</dbReference>
<dbReference type="Proteomes" id="UP000011713">
    <property type="component" value="Unassembled WGS sequence"/>
</dbReference>
<name>M4BTZ9_HYAAE</name>
<dbReference type="EnsemblProtists" id="HpaT809936">
    <property type="protein sequence ID" value="HpaP809936"/>
    <property type="gene ID" value="HpaG809936"/>
</dbReference>
<dbReference type="AlphaFoldDB" id="M4BTZ9"/>
<evidence type="ECO:0000313" key="2">
    <source>
        <dbReference type="EnsemblProtists" id="HpaP809936"/>
    </source>
</evidence>
<dbReference type="VEuPathDB" id="FungiDB:HpaG809936"/>
<reference evidence="2" key="2">
    <citation type="submission" date="2015-06" db="UniProtKB">
        <authorList>
            <consortium name="EnsemblProtists"/>
        </authorList>
    </citation>
    <scope>IDENTIFICATION</scope>
    <source>
        <strain evidence="2">Emoy2</strain>
    </source>
</reference>
<protein>
    <submittedName>
        <fullName evidence="2">Uncharacterized protein</fullName>
    </submittedName>
</protein>
<evidence type="ECO:0000313" key="3">
    <source>
        <dbReference type="Proteomes" id="UP000011713"/>
    </source>
</evidence>
<sequence>MDCAGDKHRGEPRRKPIRNQEKVEKGLNIYIWHKSAFEQAGQKKTKTPKGYEPNNARCYRKWPNEDRDQC</sequence>
<organism evidence="2 3">
    <name type="scientific">Hyaloperonospora arabidopsidis (strain Emoy2)</name>
    <name type="common">Downy mildew agent</name>
    <name type="synonym">Peronospora arabidopsidis</name>
    <dbReference type="NCBI Taxonomy" id="559515"/>
    <lineage>
        <taxon>Eukaryota</taxon>
        <taxon>Sar</taxon>
        <taxon>Stramenopiles</taxon>
        <taxon>Oomycota</taxon>
        <taxon>Peronosporomycetes</taxon>
        <taxon>Peronosporales</taxon>
        <taxon>Peronosporaceae</taxon>
        <taxon>Hyaloperonospora</taxon>
    </lineage>
</organism>
<evidence type="ECO:0000256" key="1">
    <source>
        <dbReference type="SAM" id="MobiDB-lite"/>
    </source>
</evidence>